<reference evidence="9" key="2">
    <citation type="submission" date="2021-04" db="EMBL/GenBank/DDBJ databases">
        <authorList>
            <person name="Gilroy R."/>
        </authorList>
    </citation>
    <scope>NUCLEOTIDE SEQUENCE</scope>
    <source>
        <strain evidence="9">ChiHjej12B11-16260</strain>
    </source>
</reference>
<name>A0A9D1VRH6_9BACT</name>
<keyword evidence="3 6" id="KW-1133">Transmembrane helix</keyword>
<feature type="transmembrane region" description="Helical" evidence="6">
    <location>
        <begin position="21"/>
        <end position="42"/>
    </location>
</feature>
<evidence type="ECO:0000259" key="8">
    <source>
        <dbReference type="Pfam" id="PF20216"/>
    </source>
</evidence>
<evidence type="ECO:0000259" key="7">
    <source>
        <dbReference type="Pfam" id="PF01694"/>
    </source>
</evidence>
<dbReference type="Proteomes" id="UP000824246">
    <property type="component" value="Unassembled WGS sequence"/>
</dbReference>
<feature type="transmembrane region" description="Helical" evidence="6">
    <location>
        <begin position="107"/>
        <end position="127"/>
    </location>
</feature>
<dbReference type="GO" id="GO:0006508">
    <property type="term" value="P:proteolysis"/>
    <property type="evidence" value="ECO:0007669"/>
    <property type="project" value="UniProtKB-KW"/>
</dbReference>
<organism evidence="9 10">
    <name type="scientific">Candidatus Barnesiella excrementipullorum</name>
    <dbReference type="NCBI Taxonomy" id="2838479"/>
    <lineage>
        <taxon>Bacteria</taxon>
        <taxon>Pseudomonadati</taxon>
        <taxon>Bacteroidota</taxon>
        <taxon>Bacteroidia</taxon>
        <taxon>Bacteroidales</taxon>
        <taxon>Barnesiellaceae</taxon>
        <taxon>Barnesiella</taxon>
    </lineage>
</organism>
<evidence type="ECO:0000256" key="6">
    <source>
        <dbReference type="SAM" id="Phobius"/>
    </source>
</evidence>
<evidence type="ECO:0000256" key="5">
    <source>
        <dbReference type="SAM" id="MobiDB-lite"/>
    </source>
</evidence>
<dbReference type="PANTHER" id="PTHR43066:SF11">
    <property type="entry name" value="PEPTIDASE S54 RHOMBOID DOMAIN-CONTAINING PROTEIN"/>
    <property type="match status" value="1"/>
</dbReference>
<comment type="subcellular location">
    <subcellularLocation>
        <location evidence="1">Membrane</location>
        <topology evidence="1">Multi-pass membrane protein</topology>
    </subcellularLocation>
</comment>
<keyword evidence="4 6" id="KW-0472">Membrane</keyword>
<evidence type="ECO:0000313" key="9">
    <source>
        <dbReference type="EMBL" id="HIX45268.1"/>
    </source>
</evidence>
<evidence type="ECO:0000256" key="2">
    <source>
        <dbReference type="ARBA" id="ARBA00022692"/>
    </source>
</evidence>
<gene>
    <name evidence="9" type="ORF">H9982_03510</name>
</gene>
<dbReference type="GO" id="GO:0004252">
    <property type="term" value="F:serine-type endopeptidase activity"/>
    <property type="evidence" value="ECO:0007669"/>
    <property type="project" value="InterPro"/>
</dbReference>
<dbReference type="Gene3D" id="1.20.1540.10">
    <property type="entry name" value="Rhomboid-like"/>
    <property type="match status" value="1"/>
</dbReference>
<dbReference type="GO" id="GO:0016020">
    <property type="term" value="C:membrane"/>
    <property type="evidence" value="ECO:0007669"/>
    <property type="project" value="UniProtKB-SubCell"/>
</dbReference>
<dbReference type="InterPro" id="IPR022764">
    <property type="entry name" value="Peptidase_S54_rhomboid_dom"/>
</dbReference>
<feature type="domain" description="DUF6576" evidence="8">
    <location>
        <begin position="260"/>
        <end position="297"/>
    </location>
</feature>
<dbReference type="Pfam" id="PF20216">
    <property type="entry name" value="DUF6576"/>
    <property type="match status" value="1"/>
</dbReference>
<feature type="compositionally biased region" description="Basic and acidic residues" evidence="5">
    <location>
        <begin position="255"/>
        <end position="267"/>
    </location>
</feature>
<comment type="caution">
    <text evidence="9">The sequence shown here is derived from an EMBL/GenBank/DDBJ whole genome shotgun (WGS) entry which is preliminary data.</text>
</comment>
<feature type="transmembrane region" description="Helical" evidence="6">
    <location>
        <begin position="133"/>
        <end position="155"/>
    </location>
</feature>
<dbReference type="AlphaFoldDB" id="A0A9D1VRH6"/>
<feature type="transmembrane region" description="Helical" evidence="6">
    <location>
        <begin position="162"/>
        <end position="184"/>
    </location>
</feature>
<evidence type="ECO:0000256" key="3">
    <source>
        <dbReference type="ARBA" id="ARBA00022989"/>
    </source>
</evidence>
<evidence type="ECO:0000313" key="10">
    <source>
        <dbReference type="Proteomes" id="UP000824246"/>
    </source>
</evidence>
<feature type="transmembrane region" description="Helical" evidence="6">
    <location>
        <begin position="79"/>
        <end position="100"/>
    </location>
</feature>
<keyword evidence="2 6" id="KW-0812">Transmembrane</keyword>
<accession>A0A9D1VRH6</accession>
<keyword evidence="9" id="KW-0378">Hydrolase</keyword>
<dbReference type="InterPro" id="IPR035952">
    <property type="entry name" value="Rhomboid-like_sf"/>
</dbReference>
<dbReference type="EC" id="3.4.21.105" evidence="9"/>
<feature type="domain" description="Peptidase S54 rhomboid" evidence="7">
    <location>
        <begin position="65"/>
        <end position="207"/>
    </location>
</feature>
<feature type="transmembrane region" description="Helical" evidence="6">
    <location>
        <begin position="190"/>
        <end position="210"/>
    </location>
</feature>
<evidence type="ECO:0000256" key="1">
    <source>
        <dbReference type="ARBA" id="ARBA00004141"/>
    </source>
</evidence>
<proteinExistence type="predicted"/>
<dbReference type="Pfam" id="PF01694">
    <property type="entry name" value="Rhomboid"/>
    <property type="match status" value="1"/>
</dbReference>
<protein>
    <submittedName>
        <fullName evidence="9">Rhomboid family intramembrane serine protease</fullName>
        <ecNumber evidence="9">3.4.21.105</ecNumber>
    </submittedName>
</protein>
<dbReference type="SUPFAM" id="SSF144091">
    <property type="entry name" value="Rhomboid-like"/>
    <property type="match status" value="1"/>
</dbReference>
<evidence type="ECO:0000256" key="4">
    <source>
        <dbReference type="ARBA" id="ARBA00023136"/>
    </source>
</evidence>
<dbReference type="PANTHER" id="PTHR43066">
    <property type="entry name" value="RHOMBOID-RELATED PROTEIN"/>
    <property type="match status" value="1"/>
</dbReference>
<keyword evidence="9" id="KW-0645">Protease</keyword>
<reference evidence="9" key="1">
    <citation type="journal article" date="2021" name="PeerJ">
        <title>Extensive microbial diversity within the chicken gut microbiome revealed by metagenomics and culture.</title>
        <authorList>
            <person name="Gilroy R."/>
            <person name="Ravi A."/>
            <person name="Getino M."/>
            <person name="Pursley I."/>
            <person name="Horton D.L."/>
            <person name="Alikhan N.F."/>
            <person name="Baker D."/>
            <person name="Gharbi K."/>
            <person name="Hall N."/>
            <person name="Watson M."/>
            <person name="Adriaenssens E.M."/>
            <person name="Foster-Nyarko E."/>
            <person name="Jarju S."/>
            <person name="Secka A."/>
            <person name="Antonio M."/>
            <person name="Oren A."/>
            <person name="Chaudhuri R.R."/>
            <person name="La Ragione R."/>
            <person name="Hildebrand F."/>
            <person name="Pallen M.J."/>
        </authorList>
    </citation>
    <scope>NUCLEOTIDE SEQUENCE</scope>
    <source>
        <strain evidence="9">ChiHjej12B11-16260</strain>
    </source>
</reference>
<dbReference type="InterPro" id="IPR046483">
    <property type="entry name" value="DUF6576"/>
</dbReference>
<feature type="region of interest" description="Disordered" evidence="5">
    <location>
        <begin position="239"/>
        <end position="267"/>
    </location>
</feature>
<dbReference type="EMBL" id="DXFB01000094">
    <property type="protein sequence ID" value="HIX45268.1"/>
    <property type="molecule type" value="Genomic_DNA"/>
</dbReference>
<sequence length="304" mass="34405">MASIIDNIKAGFARGTLLVRLIYLNVAVFLLVHLVAVILTLWNIHPTAWMAYIDLPSDIGELLHRPWTLLTYMYVHYDVWHILFNMLWFYWFGNIFLQYFTPKQMGGLYLLGGLAGALFYVAAYNIFPYFTDKQGMMCGASAAIMAVVLAITVRVPDYKVNLLFLGAVSLKYIAAVTILIDLFSMTSANAGGHIAHIGGAVMGILFTQFWKRGKDLTRPVNAVIDAIVTLFSRPRFKVHRPPHTASSHSTASSHRRPESDYEYNARKKREMEEIDTILDKIKKSGYSALTEEEKKRLFDAGKKN</sequence>
<feature type="compositionally biased region" description="Low complexity" evidence="5">
    <location>
        <begin position="243"/>
        <end position="252"/>
    </location>
</feature>